<organism evidence="2 3">
    <name type="scientific">Vagococcus acidifermentans</name>
    <dbReference type="NCBI Taxonomy" id="564710"/>
    <lineage>
        <taxon>Bacteria</taxon>
        <taxon>Bacillati</taxon>
        <taxon>Bacillota</taxon>
        <taxon>Bacilli</taxon>
        <taxon>Lactobacillales</taxon>
        <taxon>Enterococcaceae</taxon>
        <taxon>Vagococcus</taxon>
    </lineage>
</organism>
<feature type="transmembrane region" description="Helical" evidence="1">
    <location>
        <begin position="12"/>
        <end position="32"/>
    </location>
</feature>
<evidence type="ECO:0000313" key="3">
    <source>
        <dbReference type="Proteomes" id="UP000286773"/>
    </source>
</evidence>
<dbReference type="Proteomes" id="UP000286773">
    <property type="component" value="Unassembled WGS sequence"/>
</dbReference>
<feature type="transmembrane region" description="Helical" evidence="1">
    <location>
        <begin position="84"/>
        <end position="103"/>
    </location>
</feature>
<accession>A0A430ANU2</accession>
<evidence type="ECO:0000313" key="2">
    <source>
        <dbReference type="EMBL" id="RSU09808.1"/>
    </source>
</evidence>
<feature type="transmembrane region" description="Helical" evidence="1">
    <location>
        <begin position="44"/>
        <end position="64"/>
    </location>
</feature>
<name>A0A430ANU2_9ENTE</name>
<keyword evidence="1" id="KW-0812">Transmembrane</keyword>
<dbReference type="RefSeq" id="WP_126814658.1">
    <property type="nucleotide sequence ID" value="NZ_NGKC01000016.1"/>
</dbReference>
<protein>
    <submittedName>
        <fullName evidence="2">Uncharacterized protein</fullName>
    </submittedName>
</protein>
<keyword evidence="3" id="KW-1185">Reference proteome</keyword>
<reference evidence="2 3" key="1">
    <citation type="submission" date="2017-05" db="EMBL/GenBank/DDBJ databases">
        <title>Vagococcus spp. assemblies.</title>
        <authorList>
            <person name="Gulvik C.A."/>
        </authorList>
    </citation>
    <scope>NUCLEOTIDE SEQUENCE [LARGE SCALE GENOMIC DNA]</scope>
    <source>
        <strain evidence="2 3">LMG 24798</strain>
    </source>
</reference>
<dbReference type="AlphaFoldDB" id="A0A430ANU2"/>
<keyword evidence="1" id="KW-0472">Membrane</keyword>
<keyword evidence="1" id="KW-1133">Transmembrane helix</keyword>
<gene>
    <name evidence="2" type="ORF">CBF27_12045</name>
</gene>
<dbReference type="SUPFAM" id="SSF110296">
    <property type="entry name" value="Oligoxyloglucan reducing end-specific cellobiohydrolase"/>
    <property type="match status" value="1"/>
</dbReference>
<evidence type="ECO:0000256" key="1">
    <source>
        <dbReference type="SAM" id="Phobius"/>
    </source>
</evidence>
<dbReference type="EMBL" id="NGKC01000016">
    <property type="protein sequence ID" value="RSU09808.1"/>
    <property type="molecule type" value="Genomic_DNA"/>
</dbReference>
<proteinExistence type="predicted"/>
<sequence length="504" mass="57182">MNESQEITRLNRLKNGLFLVVLVVYFFLMYQLSALCQYGNLSHYLIKLVISGTICIVTSVYYVFLKKKLLKKTAKKMSTRSFSLFKIIAFLSITLFFGGKIAYSAIPYNGALSWKVDDFFRKKEIEIMHLNLFTDGVKGVLEDLETKIELPEKLYIEDEFALQFDKKGQIKRIDALLYGSNSKGELKSYLISYDEIKDKEHIVVYLGDGTGLDYDDDKIFEPMLEILERVNLRNNVSEWSEKMGTELFAISYAGRRSFDSPQNLVLVSKEKTVEDSLPINQLFGGGMIKGYEVSLYVPNQDEINPIRFITEPEYVPQEVVEKQNKTEQAEIAKEASGWVEDHGTGSVSFFLEDNDNFGWQLEVVNAALGTRYYQLNSTNDGGATWALKNEDPFSGEGGVAHGVEFFDETYGYIGISGASGSRSKIFVTKDGGATFSEVLLPMETVETLPKEAEEYGLSLEDYQYLSMPYYQDQILTIKVTPSSEDDKGILFETHDKGESWQLKK</sequence>
<comment type="caution">
    <text evidence="2">The sequence shown here is derived from an EMBL/GenBank/DDBJ whole genome shotgun (WGS) entry which is preliminary data.</text>
</comment>
<dbReference type="OrthoDB" id="1701846at2"/>